<feature type="compositionally biased region" description="Basic and acidic residues" evidence="1">
    <location>
        <begin position="161"/>
        <end position="182"/>
    </location>
</feature>
<organism evidence="4 5">
    <name type="scientific">Pantoea cypripedii</name>
    <name type="common">Pectobacterium cypripedii</name>
    <name type="synonym">Erwinia cypripedii</name>
    <dbReference type="NCBI Taxonomy" id="55209"/>
    <lineage>
        <taxon>Bacteria</taxon>
        <taxon>Pseudomonadati</taxon>
        <taxon>Pseudomonadota</taxon>
        <taxon>Gammaproteobacteria</taxon>
        <taxon>Enterobacterales</taxon>
        <taxon>Erwiniaceae</taxon>
        <taxon>Pantoea</taxon>
    </lineage>
</organism>
<comment type="caution">
    <text evidence="4">The sequence shown here is derived from an EMBL/GenBank/DDBJ whole genome shotgun (WGS) entry which is preliminary data.</text>
</comment>
<feature type="signal peptide" evidence="2">
    <location>
        <begin position="1"/>
        <end position="25"/>
    </location>
</feature>
<evidence type="ECO:0000256" key="2">
    <source>
        <dbReference type="SAM" id="SignalP"/>
    </source>
</evidence>
<dbReference type="EMBL" id="MLJI01000001">
    <property type="protein sequence ID" value="ORM93407.1"/>
    <property type="molecule type" value="Genomic_DNA"/>
</dbReference>
<keyword evidence="2" id="KW-0732">Signal</keyword>
<accession>A0A1X1ETW9</accession>
<gene>
    <name evidence="4" type="ORF">HA50_08610</name>
</gene>
<evidence type="ECO:0000313" key="4">
    <source>
        <dbReference type="EMBL" id="ORM93407.1"/>
    </source>
</evidence>
<evidence type="ECO:0000313" key="5">
    <source>
        <dbReference type="Proteomes" id="UP000193749"/>
    </source>
</evidence>
<dbReference type="OrthoDB" id="6519767at2"/>
<evidence type="ECO:0000256" key="1">
    <source>
        <dbReference type="SAM" id="MobiDB-lite"/>
    </source>
</evidence>
<protein>
    <recommendedName>
        <fullName evidence="3">N-acetylglucosamine binding protein A domain-containing protein</fullName>
    </recommendedName>
</protein>
<sequence>MILFTFRQKLLFTLIASTLSTSVLSAPQLFSVAAKDPNGPDTPLLRSLQNNHRDYQLVNINQNILLSRSSSFGFKARDNGQEIEIKAISLEKDNVGNDIWRGKAENGQGEATFSVRDGKINGGITLNDGSYYEIYPVTEGLQALVKVDASDFHEDENDTVTDEKAEAHQHELSDAQSERETLSTDTTPARIRVLYLYTNQSRGDFGGNPILFAGYLNDKLNQSYADSETHIQFDVAGVIDSKIDETAITTMINQMITAGTPLGKLVAEKKAETHADLITLIVKDGSTNCGMAHLGLRTSVVAVGCSVATGWHTLAHEIGHNFGLGHNVGSNSKGPYAHGHRVEGKFRTIMSSVCSLACTRINHFSTPLKNQDGLPMGTAAQNDAVRFLREVRFNFSDTYPYWDSQYQLNDGDLPAHQYFEVILTNRQTSKTISLDKKIINPGQWDWPFEVATAVNSYFPKGIVEAGRPRGGVIIPASGSSYLNHIWLHQDKKDAYKVDVKRKTYAVVRGKEWGDVMPIDGGNGMPADATMMLNIKDKVSGQVLETHYFINGRQALDKTSWPHRLAQIINSQQSTNVIAGELKDGNFNTVTGSGFRNLLWFPLEKKNTLSAEFTLLSAAENPWVEEVGAYGNKHMTDLEKDTVVTIKVKNSSGVVVEQHSVRIDDAELDRYRWPTYAAKIFNQEFTQIIIGEKDKAGSGSIDIIPGSQYRNLIWKKQRANMTVEVSYSK</sequence>
<evidence type="ECO:0000259" key="3">
    <source>
        <dbReference type="Pfam" id="PF18416"/>
    </source>
</evidence>
<proteinExistence type="predicted"/>
<dbReference type="SUPFAM" id="SSF55486">
    <property type="entry name" value="Metalloproteases ('zincins'), catalytic domain"/>
    <property type="match status" value="1"/>
</dbReference>
<feature type="domain" description="N-acetylglucosamine binding protein A" evidence="3">
    <location>
        <begin position="631"/>
        <end position="720"/>
    </location>
</feature>
<feature type="region of interest" description="Disordered" evidence="1">
    <location>
        <begin position="154"/>
        <end position="184"/>
    </location>
</feature>
<dbReference type="Pfam" id="PF13688">
    <property type="entry name" value="Reprolysin_5"/>
    <property type="match status" value="1"/>
</dbReference>
<dbReference type="Gene3D" id="3.30.70.2150">
    <property type="match status" value="2"/>
</dbReference>
<keyword evidence="5" id="KW-1185">Reference proteome</keyword>
<dbReference type="GO" id="GO:0008237">
    <property type="term" value="F:metallopeptidase activity"/>
    <property type="evidence" value="ECO:0007669"/>
    <property type="project" value="InterPro"/>
</dbReference>
<dbReference type="InterPro" id="IPR024079">
    <property type="entry name" value="MetalloPept_cat_dom_sf"/>
</dbReference>
<reference evidence="4 5" key="1">
    <citation type="journal article" date="2017" name="Antonie Van Leeuwenhoek">
        <title>Phylogenomic resolution of the bacterial genus Pantoea and its relationship with Erwinia and Tatumella.</title>
        <authorList>
            <person name="Palmer M."/>
            <person name="Steenkamp E.T."/>
            <person name="Coetzee M.P."/>
            <person name="Chan W.Y."/>
            <person name="van Zyl E."/>
            <person name="De Maayer P."/>
            <person name="Coutinho T.A."/>
            <person name="Blom J."/>
            <person name="Smits T.H."/>
            <person name="Duffy B."/>
            <person name="Venter S.N."/>
        </authorList>
    </citation>
    <scope>NUCLEOTIDE SEQUENCE [LARGE SCALE GENOMIC DNA]</scope>
    <source>
        <strain evidence="4 5">LMG 2657</strain>
    </source>
</reference>
<dbReference type="AlphaFoldDB" id="A0A1X1ETW9"/>
<feature type="chain" id="PRO_5013253339" description="N-acetylglucosamine binding protein A domain-containing protein" evidence="2">
    <location>
        <begin position="26"/>
        <end position="728"/>
    </location>
</feature>
<dbReference type="InterPro" id="IPR041029">
    <property type="entry name" value="GbpA_2"/>
</dbReference>
<dbReference type="Pfam" id="PF18416">
    <property type="entry name" value="GbpA_2"/>
    <property type="match status" value="1"/>
</dbReference>
<dbReference type="RefSeq" id="WP_084874054.1">
    <property type="nucleotide sequence ID" value="NZ_JAGGMY010000001.1"/>
</dbReference>
<dbReference type="STRING" id="55209.HA50_08610"/>
<dbReference type="Gene3D" id="3.40.390.10">
    <property type="entry name" value="Collagenase (Catalytic Domain)"/>
    <property type="match status" value="1"/>
</dbReference>
<name>A0A1X1ETW9_PANCY</name>
<dbReference type="Proteomes" id="UP000193749">
    <property type="component" value="Unassembled WGS sequence"/>
</dbReference>